<evidence type="ECO:0000256" key="4">
    <source>
        <dbReference type="ARBA" id="ARBA00022840"/>
    </source>
</evidence>
<dbReference type="GO" id="GO:0000725">
    <property type="term" value="P:recombinational repair"/>
    <property type="evidence" value="ECO:0007669"/>
    <property type="project" value="TreeGrafter"/>
</dbReference>
<dbReference type="SUPFAM" id="SSF52540">
    <property type="entry name" value="P-loop containing nucleoside triphosphate hydrolases"/>
    <property type="match status" value="1"/>
</dbReference>
<dbReference type="InterPro" id="IPR014016">
    <property type="entry name" value="UvrD-like_ATP-bd"/>
</dbReference>
<evidence type="ECO:0000313" key="11">
    <source>
        <dbReference type="EMBL" id="GAG82823.1"/>
    </source>
</evidence>
<dbReference type="PANTHER" id="PTHR11070:SF64">
    <property type="entry name" value="ATP-DEPENDENT DNA HELICASE REP"/>
    <property type="match status" value="1"/>
</dbReference>
<dbReference type="PROSITE" id="PS51198">
    <property type="entry name" value="UVRD_HELICASE_ATP_BIND"/>
    <property type="match status" value="1"/>
</dbReference>
<dbReference type="InterPro" id="IPR027417">
    <property type="entry name" value="P-loop_NTPase"/>
</dbReference>
<feature type="non-terminal residue" evidence="11">
    <location>
        <position position="347"/>
    </location>
</feature>
<dbReference type="GO" id="GO:0005829">
    <property type="term" value="C:cytosol"/>
    <property type="evidence" value="ECO:0007669"/>
    <property type="project" value="TreeGrafter"/>
</dbReference>
<comment type="catalytic activity">
    <reaction evidence="8">
        <text>ATP + H2O = ADP + phosphate + H(+)</text>
        <dbReference type="Rhea" id="RHEA:13065"/>
        <dbReference type="ChEBI" id="CHEBI:15377"/>
        <dbReference type="ChEBI" id="CHEBI:15378"/>
        <dbReference type="ChEBI" id="CHEBI:30616"/>
        <dbReference type="ChEBI" id="CHEBI:43474"/>
        <dbReference type="ChEBI" id="CHEBI:456216"/>
        <dbReference type="EC" id="5.6.2.4"/>
    </reaction>
</comment>
<dbReference type="GO" id="GO:0003677">
    <property type="term" value="F:DNA binding"/>
    <property type="evidence" value="ECO:0007669"/>
    <property type="project" value="InterPro"/>
</dbReference>
<evidence type="ECO:0000256" key="1">
    <source>
        <dbReference type="ARBA" id="ARBA00022741"/>
    </source>
</evidence>
<organism evidence="11">
    <name type="scientific">marine sediment metagenome</name>
    <dbReference type="NCBI Taxonomy" id="412755"/>
    <lineage>
        <taxon>unclassified sequences</taxon>
        <taxon>metagenomes</taxon>
        <taxon>ecological metagenomes</taxon>
    </lineage>
</organism>
<comment type="caution">
    <text evidence="11">The sequence shown here is derived from an EMBL/GenBank/DDBJ whole genome shotgun (WGS) entry which is preliminary data.</text>
</comment>
<dbReference type="InterPro" id="IPR014017">
    <property type="entry name" value="DNA_helicase_UvrD-like_C"/>
</dbReference>
<comment type="catalytic activity">
    <reaction evidence="6">
        <text>Couples ATP hydrolysis with the unwinding of duplex DNA by translocating in the 3'-5' direction.</text>
        <dbReference type="EC" id="5.6.2.4"/>
    </reaction>
</comment>
<keyword evidence="1" id="KW-0547">Nucleotide-binding</keyword>
<evidence type="ECO:0000256" key="8">
    <source>
        <dbReference type="ARBA" id="ARBA00048988"/>
    </source>
</evidence>
<protein>
    <recommendedName>
        <fullName evidence="7">DNA 3'-5' helicase</fullName>
        <ecNumber evidence="7">5.6.2.4</ecNumber>
    </recommendedName>
</protein>
<dbReference type="GO" id="GO:0043138">
    <property type="term" value="F:3'-5' DNA helicase activity"/>
    <property type="evidence" value="ECO:0007669"/>
    <property type="project" value="UniProtKB-EC"/>
</dbReference>
<dbReference type="CDD" id="cd17932">
    <property type="entry name" value="DEXQc_UvrD"/>
    <property type="match status" value="1"/>
</dbReference>
<dbReference type="AlphaFoldDB" id="X1BFD0"/>
<dbReference type="Pfam" id="PF00580">
    <property type="entry name" value="UvrD-helicase"/>
    <property type="match status" value="1"/>
</dbReference>
<dbReference type="EC" id="5.6.2.4" evidence="7"/>
<dbReference type="GO" id="GO:0005524">
    <property type="term" value="F:ATP binding"/>
    <property type="evidence" value="ECO:0007669"/>
    <property type="project" value="UniProtKB-KW"/>
</dbReference>
<reference evidence="11" key="1">
    <citation type="journal article" date="2014" name="Front. Microbiol.">
        <title>High frequency of phylogenetically diverse reductive dehalogenase-homologous genes in deep subseafloor sedimentary metagenomes.</title>
        <authorList>
            <person name="Kawai M."/>
            <person name="Futagami T."/>
            <person name="Toyoda A."/>
            <person name="Takaki Y."/>
            <person name="Nishi S."/>
            <person name="Hori S."/>
            <person name="Arai W."/>
            <person name="Tsubouchi T."/>
            <person name="Morono Y."/>
            <person name="Uchiyama I."/>
            <person name="Ito T."/>
            <person name="Fujiyama A."/>
            <person name="Inagaki F."/>
            <person name="Takami H."/>
        </authorList>
    </citation>
    <scope>NUCLEOTIDE SEQUENCE</scope>
    <source>
        <strain evidence="11">Expedition CK06-06</strain>
    </source>
</reference>
<dbReference type="Gene3D" id="1.10.486.10">
    <property type="entry name" value="PCRA, domain 4"/>
    <property type="match status" value="1"/>
</dbReference>
<evidence type="ECO:0000259" key="9">
    <source>
        <dbReference type="PROSITE" id="PS51198"/>
    </source>
</evidence>
<evidence type="ECO:0000256" key="3">
    <source>
        <dbReference type="ARBA" id="ARBA00022806"/>
    </source>
</evidence>
<evidence type="ECO:0000256" key="2">
    <source>
        <dbReference type="ARBA" id="ARBA00022801"/>
    </source>
</evidence>
<evidence type="ECO:0000256" key="7">
    <source>
        <dbReference type="ARBA" id="ARBA00034808"/>
    </source>
</evidence>
<dbReference type="PROSITE" id="PS51217">
    <property type="entry name" value="UVRD_HELICASE_CTER"/>
    <property type="match status" value="1"/>
</dbReference>
<evidence type="ECO:0000259" key="10">
    <source>
        <dbReference type="PROSITE" id="PS51217"/>
    </source>
</evidence>
<evidence type="ECO:0000256" key="5">
    <source>
        <dbReference type="ARBA" id="ARBA00023235"/>
    </source>
</evidence>
<keyword evidence="2" id="KW-0378">Hydrolase</keyword>
<dbReference type="PANTHER" id="PTHR11070">
    <property type="entry name" value="UVRD / RECB / PCRA DNA HELICASE FAMILY MEMBER"/>
    <property type="match status" value="1"/>
</dbReference>
<dbReference type="Pfam" id="PF13361">
    <property type="entry name" value="UvrD_C"/>
    <property type="match status" value="1"/>
</dbReference>
<feature type="domain" description="UvrD-like helicase ATP-binding" evidence="9">
    <location>
        <begin position="1"/>
        <end position="69"/>
    </location>
</feature>
<keyword evidence="5" id="KW-0413">Isomerase</keyword>
<accession>X1BFD0</accession>
<proteinExistence type="predicted"/>
<sequence length="347" mass="39269">MVDEYQDTSGIQERILSALARDHRSLCVVGDDDQSIYAWRGAQISHILDFPTRWPGATVVRLEENYRSTPEIIEAANQLIECNSRRHGKTLVSKVPSGLKPSIVQAQDEVDEARRVTADVANLLMERYAPPNEMAILVRTGEQTRVFETELRHQNIPYELIGSRSFFDRREVKDVLSFLRLLVDQSDDLALARIANVPPRGLSYNAIEKARRKASEAGKTIWLTLLELKQSGELSPAASTGVEKLKKLISLGPANNTSGLTAADALQRVLEQANYRQYLEKEFEDEKEQESRWQSVEEIGWSEGCFSYFQLFEHSPGSRFLFPSVHNHKTFRVASPFSVPTKYANAE</sequence>
<keyword evidence="3" id="KW-0347">Helicase</keyword>
<dbReference type="Gene3D" id="3.40.50.300">
    <property type="entry name" value="P-loop containing nucleotide triphosphate hydrolases"/>
    <property type="match status" value="2"/>
</dbReference>
<feature type="domain" description="UvrD-like helicase C-terminal" evidence="10">
    <location>
        <begin position="70"/>
        <end position="330"/>
    </location>
</feature>
<keyword evidence="4" id="KW-0067">ATP-binding</keyword>
<name>X1BFD0_9ZZZZ</name>
<evidence type="ECO:0000256" key="6">
    <source>
        <dbReference type="ARBA" id="ARBA00034617"/>
    </source>
</evidence>
<dbReference type="InterPro" id="IPR000212">
    <property type="entry name" value="DNA_helicase_UvrD/REP"/>
</dbReference>
<dbReference type="GO" id="GO:0016787">
    <property type="term" value="F:hydrolase activity"/>
    <property type="evidence" value="ECO:0007669"/>
    <property type="project" value="UniProtKB-KW"/>
</dbReference>
<dbReference type="EMBL" id="BART01009931">
    <property type="protein sequence ID" value="GAG82823.1"/>
    <property type="molecule type" value="Genomic_DNA"/>
</dbReference>
<gene>
    <name evidence="11" type="ORF">S01H4_21823</name>
</gene>